<dbReference type="Gene3D" id="2.40.128.270">
    <property type="match status" value="1"/>
</dbReference>
<feature type="domain" description="DUF306" evidence="2">
    <location>
        <begin position="85"/>
        <end position="159"/>
    </location>
</feature>
<evidence type="ECO:0000259" key="2">
    <source>
        <dbReference type="Pfam" id="PF03724"/>
    </source>
</evidence>
<dbReference type="EMBL" id="CP165735">
    <property type="protein sequence ID" value="XDV72910.1"/>
    <property type="molecule type" value="Genomic_DNA"/>
</dbReference>
<dbReference type="AlphaFoldDB" id="A0AB39YT80"/>
<accession>A0AB39YT80</accession>
<reference evidence="3" key="1">
    <citation type="submission" date="2024-07" db="EMBL/GenBank/DDBJ databases">
        <authorList>
            <person name="Li J."/>
            <person name="Wei H."/>
            <person name="Ma J."/>
        </authorList>
    </citation>
    <scope>NUCLEOTIDE SEQUENCE</scope>
    <source>
        <strain evidence="3">AMU7</strain>
    </source>
</reference>
<protein>
    <submittedName>
        <fullName evidence="3">META domain-containing protein</fullName>
    </submittedName>
</protein>
<gene>
    <name evidence="3" type="ORF">ABQM86_07035</name>
</gene>
<name>A0AB39YT80_9MICC</name>
<dbReference type="PROSITE" id="PS51257">
    <property type="entry name" value="PROKAR_LIPOPROTEIN"/>
    <property type="match status" value="1"/>
</dbReference>
<evidence type="ECO:0000256" key="1">
    <source>
        <dbReference type="SAM" id="SignalP"/>
    </source>
</evidence>
<dbReference type="Pfam" id="PF03724">
    <property type="entry name" value="META"/>
    <property type="match status" value="1"/>
</dbReference>
<keyword evidence="1" id="KW-0732">Signal</keyword>
<dbReference type="InterPro" id="IPR038670">
    <property type="entry name" value="HslJ-like_sf"/>
</dbReference>
<feature type="signal peptide" evidence="1">
    <location>
        <begin position="1"/>
        <end position="24"/>
    </location>
</feature>
<evidence type="ECO:0000313" key="3">
    <source>
        <dbReference type="EMBL" id="XDV72910.1"/>
    </source>
</evidence>
<feature type="chain" id="PRO_5044213471" evidence="1">
    <location>
        <begin position="25"/>
        <end position="166"/>
    </location>
</feature>
<sequence>MQRNRLRLAVAVSIACTVLLSGCAQPGSTSSAPTTSAITSQALQRPVRSCETPLGCSEFASVRGRDATGEVSWLGTHPLRVTSARFDGVWTLHVATPCNHLQVQVSVQDDVLTPGLVSVTDRGCEEPTGSYQAWTEKLFEQPVQWKLDGDTLTLRNAHATIDLKES</sequence>
<dbReference type="RefSeq" id="WP_369746263.1">
    <property type="nucleotide sequence ID" value="NZ_CP165735.1"/>
</dbReference>
<organism evidence="3">
    <name type="scientific">Paenarthrobacter sp. AMU7</name>
    <dbReference type="NCBI Taxonomy" id="3162492"/>
    <lineage>
        <taxon>Bacteria</taxon>
        <taxon>Bacillati</taxon>
        <taxon>Actinomycetota</taxon>
        <taxon>Actinomycetes</taxon>
        <taxon>Micrococcales</taxon>
        <taxon>Micrococcaceae</taxon>
        <taxon>Paenarthrobacter</taxon>
    </lineage>
</organism>
<dbReference type="InterPro" id="IPR005184">
    <property type="entry name" value="DUF306_Meta_HslJ"/>
</dbReference>
<proteinExistence type="predicted"/>